<sequence length="423" mass="45127">MSETVRTRRGAALFEARAYPAALGAALAMPFILIHARGIGEGLVVALAVGFVLRCLIRRDWSGFRRPWAVPALLYWAWLVVATLLSGAAWPRLLEALAWGRIPLSVMALALWVLPPARARRLLLWSTGLAASWIALEVWLELLFGRGITGQRRWPAGQLPGPFTRPRAGGFMVRLMWPPLLHAAATLLAGGFWRRVGGFALVAGALATLVFIGQRLAVVYGLAGMGLAMLLLPALRLPALLALGAAALALALSSLVAPDAFHYLVVRFAEQLAGFPESHYGRILGRALEMARQHPLLGLGEDSFRDHCADPRYFQGWGPGDDGGGAGICVQHPHNPYLEALVNAGVPGLLLFAAAALAWVRPLARGLWRSPRPVRIGLLVAALVQLWPLTSSSGFTALPIAGLFILLLGWGLAEAEAGGAGAS</sequence>
<evidence type="ECO:0000256" key="3">
    <source>
        <dbReference type="ARBA" id="ARBA00022989"/>
    </source>
</evidence>
<feature type="transmembrane region" description="Helical" evidence="5">
    <location>
        <begin position="96"/>
        <end position="114"/>
    </location>
</feature>
<keyword evidence="7" id="KW-0436">Ligase</keyword>
<feature type="domain" description="O-antigen ligase-related" evidence="6">
    <location>
        <begin position="201"/>
        <end position="353"/>
    </location>
</feature>
<dbReference type="RefSeq" id="WP_248666103.1">
    <property type="nucleotide sequence ID" value="NZ_JALPRX010000022.1"/>
</dbReference>
<evidence type="ECO:0000313" key="8">
    <source>
        <dbReference type="Proteomes" id="UP001139516"/>
    </source>
</evidence>
<dbReference type="GO" id="GO:0016874">
    <property type="term" value="F:ligase activity"/>
    <property type="evidence" value="ECO:0007669"/>
    <property type="project" value="UniProtKB-KW"/>
</dbReference>
<evidence type="ECO:0000313" key="7">
    <source>
        <dbReference type="EMBL" id="MCK8783985.1"/>
    </source>
</evidence>
<keyword evidence="4 5" id="KW-0472">Membrane</keyword>
<evidence type="ECO:0000256" key="5">
    <source>
        <dbReference type="SAM" id="Phobius"/>
    </source>
</evidence>
<comment type="subcellular location">
    <subcellularLocation>
        <location evidence="1">Membrane</location>
        <topology evidence="1">Multi-pass membrane protein</topology>
    </subcellularLocation>
</comment>
<dbReference type="Pfam" id="PF04932">
    <property type="entry name" value="Wzy_C"/>
    <property type="match status" value="1"/>
</dbReference>
<protein>
    <submittedName>
        <fullName evidence="7">O-antigen ligase family protein</fullName>
    </submittedName>
</protein>
<evidence type="ECO:0000259" key="6">
    <source>
        <dbReference type="Pfam" id="PF04932"/>
    </source>
</evidence>
<feature type="transmembrane region" description="Helical" evidence="5">
    <location>
        <begin position="39"/>
        <end position="57"/>
    </location>
</feature>
<name>A0A9X1Y6G3_9PROT</name>
<feature type="transmembrane region" description="Helical" evidence="5">
    <location>
        <begin position="340"/>
        <end position="360"/>
    </location>
</feature>
<feature type="transmembrane region" description="Helical" evidence="5">
    <location>
        <begin position="235"/>
        <end position="257"/>
    </location>
</feature>
<dbReference type="Proteomes" id="UP001139516">
    <property type="component" value="Unassembled WGS sequence"/>
</dbReference>
<keyword evidence="3 5" id="KW-1133">Transmembrane helix</keyword>
<dbReference type="InterPro" id="IPR051533">
    <property type="entry name" value="WaaL-like"/>
</dbReference>
<gene>
    <name evidence="7" type="ORF">M0638_06275</name>
</gene>
<reference evidence="7" key="1">
    <citation type="submission" date="2022-04" db="EMBL/GenBank/DDBJ databases">
        <title>Roseomonas acroporae sp. nov., isolated from coral Acropora digitifera.</title>
        <authorList>
            <person name="Sun H."/>
        </authorList>
    </citation>
    <scope>NUCLEOTIDE SEQUENCE</scope>
    <source>
        <strain evidence="7">NAR14</strain>
    </source>
</reference>
<feature type="transmembrane region" description="Helical" evidence="5">
    <location>
        <begin position="12"/>
        <end position="33"/>
    </location>
</feature>
<proteinExistence type="predicted"/>
<keyword evidence="2 5" id="KW-0812">Transmembrane</keyword>
<evidence type="ECO:0000256" key="4">
    <source>
        <dbReference type="ARBA" id="ARBA00023136"/>
    </source>
</evidence>
<dbReference type="PANTHER" id="PTHR37422">
    <property type="entry name" value="TEICHURONIC ACID BIOSYNTHESIS PROTEIN TUAE"/>
    <property type="match status" value="1"/>
</dbReference>
<feature type="transmembrane region" description="Helical" evidence="5">
    <location>
        <begin position="175"/>
        <end position="193"/>
    </location>
</feature>
<evidence type="ECO:0000256" key="2">
    <source>
        <dbReference type="ARBA" id="ARBA00022692"/>
    </source>
</evidence>
<accession>A0A9X1Y6G3</accession>
<dbReference type="InterPro" id="IPR007016">
    <property type="entry name" value="O-antigen_ligase-rel_domated"/>
</dbReference>
<dbReference type="AlphaFoldDB" id="A0A9X1Y6G3"/>
<keyword evidence="8" id="KW-1185">Reference proteome</keyword>
<feature type="transmembrane region" description="Helical" evidence="5">
    <location>
        <begin position="395"/>
        <end position="413"/>
    </location>
</feature>
<organism evidence="7 8">
    <name type="scientific">Roseomonas acroporae</name>
    <dbReference type="NCBI Taxonomy" id="2937791"/>
    <lineage>
        <taxon>Bacteria</taxon>
        <taxon>Pseudomonadati</taxon>
        <taxon>Pseudomonadota</taxon>
        <taxon>Alphaproteobacteria</taxon>
        <taxon>Acetobacterales</taxon>
        <taxon>Roseomonadaceae</taxon>
        <taxon>Roseomonas</taxon>
    </lineage>
</organism>
<feature type="transmembrane region" description="Helical" evidence="5">
    <location>
        <begin position="199"/>
        <end position="223"/>
    </location>
</feature>
<evidence type="ECO:0000256" key="1">
    <source>
        <dbReference type="ARBA" id="ARBA00004141"/>
    </source>
</evidence>
<dbReference type="PANTHER" id="PTHR37422:SF13">
    <property type="entry name" value="LIPOPOLYSACCHARIDE BIOSYNTHESIS PROTEIN PA4999-RELATED"/>
    <property type="match status" value="1"/>
</dbReference>
<feature type="transmembrane region" description="Helical" evidence="5">
    <location>
        <begin position="69"/>
        <end position="90"/>
    </location>
</feature>
<dbReference type="EMBL" id="JALPRX010000022">
    <property type="protein sequence ID" value="MCK8783985.1"/>
    <property type="molecule type" value="Genomic_DNA"/>
</dbReference>
<dbReference type="GO" id="GO:0016020">
    <property type="term" value="C:membrane"/>
    <property type="evidence" value="ECO:0007669"/>
    <property type="project" value="UniProtKB-SubCell"/>
</dbReference>
<comment type="caution">
    <text evidence="7">The sequence shown here is derived from an EMBL/GenBank/DDBJ whole genome shotgun (WGS) entry which is preliminary data.</text>
</comment>